<sequence length="110" mass="12081">MSYHDYPKGAGFGRDGNRRRPGLVDYGFVMENGSRAQRREVVRQLKAAKRAGLPDAAETLAALQANEGRPAHAWRITFPGRDPFVAWAMQGATAVEVRAQFPGARVEVAE</sequence>
<evidence type="ECO:0000313" key="2">
    <source>
        <dbReference type="EMBL" id="AMO36531.1"/>
    </source>
</evidence>
<dbReference type="STRING" id="1134435.AC731_006020"/>
<proteinExistence type="predicted"/>
<dbReference type="AlphaFoldDB" id="A0A127K3I5"/>
<feature type="region of interest" description="Disordered" evidence="1">
    <location>
        <begin position="1"/>
        <end position="21"/>
    </location>
</feature>
<dbReference type="EMBL" id="CP014646">
    <property type="protein sequence ID" value="AMO36531.1"/>
    <property type="molecule type" value="Genomic_DNA"/>
</dbReference>
<dbReference type="KEGG" id="thu:AC731_006020"/>
<organism evidence="2 3">
    <name type="scientific">Thauera humireducens</name>
    <dbReference type="NCBI Taxonomy" id="1134435"/>
    <lineage>
        <taxon>Bacteria</taxon>
        <taxon>Pseudomonadati</taxon>
        <taxon>Pseudomonadota</taxon>
        <taxon>Betaproteobacteria</taxon>
        <taxon>Rhodocyclales</taxon>
        <taxon>Zoogloeaceae</taxon>
        <taxon>Thauera</taxon>
    </lineage>
</organism>
<dbReference type="Proteomes" id="UP000036902">
    <property type="component" value="Chromosome"/>
</dbReference>
<dbReference type="RefSeq" id="WP_048704049.1">
    <property type="nucleotide sequence ID" value="NZ_CP014646.1"/>
</dbReference>
<evidence type="ECO:0000256" key="1">
    <source>
        <dbReference type="SAM" id="MobiDB-lite"/>
    </source>
</evidence>
<reference evidence="3" key="1">
    <citation type="submission" date="2016-03" db="EMBL/GenBank/DDBJ databases">
        <authorList>
            <person name="Ma C."/>
            <person name="Zhou S."/>
            <person name="Yang G."/>
        </authorList>
    </citation>
    <scope>NUCLEOTIDE SEQUENCE [LARGE SCALE GENOMIC DNA]</scope>
    <source>
        <strain evidence="3">SgZ-1</strain>
    </source>
</reference>
<name>A0A127K3I5_9RHOO</name>
<accession>A0A127K3I5</accession>
<gene>
    <name evidence="2" type="ORF">AC731_006020</name>
</gene>
<protein>
    <submittedName>
        <fullName evidence="2">Uncharacterized protein</fullName>
    </submittedName>
</protein>
<keyword evidence="3" id="KW-1185">Reference proteome</keyword>
<evidence type="ECO:0000313" key="3">
    <source>
        <dbReference type="Proteomes" id="UP000036902"/>
    </source>
</evidence>